<reference evidence="8 9" key="1">
    <citation type="submission" date="2019-03" db="EMBL/GenBank/DDBJ databases">
        <title>Whole genome sequence of a novel Rubrobacter taiwanensis strain, isolated from Yellowstone National Park.</title>
        <authorList>
            <person name="Freed S."/>
            <person name="Ramaley R.F."/>
            <person name="Kyndt J.A."/>
        </authorList>
    </citation>
    <scope>NUCLEOTIDE SEQUENCE [LARGE SCALE GENOMIC DNA]</scope>
    <source>
        <strain evidence="8 9">Yellowstone</strain>
    </source>
</reference>
<name>A0A4R1BFF9_9ACTN</name>
<dbReference type="Gene3D" id="3.90.226.10">
    <property type="entry name" value="2-enoyl-CoA Hydratase, Chain A, domain 1"/>
    <property type="match status" value="1"/>
</dbReference>
<evidence type="ECO:0000256" key="5">
    <source>
        <dbReference type="SAM" id="Phobius"/>
    </source>
</evidence>
<dbReference type="SUPFAM" id="SSF52096">
    <property type="entry name" value="ClpP/crotonase"/>
    <property type="match status" value="1"/>
</dbReference>
<dbReference type="SUPFAM" id="SSF141322">
    <property type="entry name" value="NfeD domain-like"/>
    <property type="match status" value="1"/>
</dbReference>
<evidence type="ECO:0000256" key="2">
    <source>
        <dbReference type="ARBA" id="ARBA00022692"/>
    </source>
</evidence>
<dbReference type="Pfam" id="PF01957">
    <property type="entry name" value="NfeD"/>
    <property type="match status" value="1"/>
</dbReference>
<dbReference type="CDD" id="cd07020">
    <property type="entry name" value="Clp_protease_NfeD_1"/>
    <property type="match status" value="1"/>
</dbReference>
<dbReference type="Gene3D" id="2.40.50.140">
    <property type="entry name" value="Nucleic acid-binding proteins"/>
    <property type="match status" value="1"/>
</dbReference>
<keyword evidence="2 5" id="KW-0812">Transmembrane</keyword>
<dbReference type="InterPro" id="IPR029045">
    <property type="entry name" value="ClpP/crotonase-like_dom_sf"/>
</dbReference>
<keyword evidence="3 5" id="KW-1133">Transmembrane helix</keyword>
<comment type="caution">
    <text evidence="8">The sequence shown here is derived from an EMBL/GenBank/DDBJ whole genome shotgun (WGS) entry which is preliminary data.</text>
</comment>
<proteinExistence type="predicted"/>
<evidence type="ECO:0000259" key="6">
    <source>
        <dbReference type="Pfam" id="PF01957"/>
    </source>
</evidence>
<evidence type="ECO:0000256" key="1">
    <source>
        <dbReference type="ARBA" id="ARBA00004141"/>
    </source>
</evidence>
<dbReference type="PANTHER" id="PTHR33507">
    <property type="entry name" value="INNER MEMBRANE PROTEIN YBBJ"/>
    <property type="match status" value="1"/>
</dbReference>
<evidence type="ECO:0000313" key="9">
    <source>
        <dbReference type="Proteomes" id="UP000295244"/>
    </source>
</evidence>
<dbReference type="InterPro" id="IPR012340">
    <property type="entry name" value="NA-bd_OB-fold"/>
</dbReference>
<dbReference type="Proteomes" id="UP000295244">
    <property type="component" value="Unassembled WGS sequence"/>
</dbReference>
<evidence type="ECO:0000256" key="4">
    <source>
        <dbReference type="ARBA" id="ARBA00023136"/>
    </source>
</evidence>
<dbReference type="GO" id="GO:0016020">
    <property type="term" value="C:membrane"/>
    <property type="evidence" value="ECO:0007669"/>
    <property type="project" value="UniProtKB-SubCell"/>
</dbReference>
<gene>
    <name evidence="8" type="ORF">E0L93_11775</name>
</gene>
<protein>
    <submittedName>
        <fullName evidence="8">Uncharacterized protein</fullName>
    </submittedName>
</protein>
<dbReference type="EMBL" id="SKBU01000020">
    <property type="protein sequence ID" value="TCJ15926.1"/>
    <property type="molecule type" value="Genomic_DNA"/>
</dbReference>
<dbReference type="AlphaFoldDB" id="A0A4R1BFF9"/>
<dbReference type="InterPro" id="IPR002810">
    <property type="entry name" value="NfeD-like_C"/>
</dbReference>
<keyword evidence="9" id="KW-1185">Reference proteome</keyword>
<evidence type="ECO:0000259" key="7">
    <source>
        <dbReference type="Pfam" id="PF25145"/>
    </source>
</evidence>
<feature type="domain" description="NfeD-like C-terminal" evidence="6">
    <location>
        <begin position="285"/>
        <end position="345"/>
    </location>
</feature>
<comment type="subcellular location">
    <subcellularLocation>
        <location evidence="1">Membrane</location>
        <topology evidence="1">Multi-pass membrane protein</topology>
    </subcellularLocation>
</comment>
<feature type="transmembrane region" description="Helical" evidence="5">
    <location>
        <begin position="252"/>
        <end position="273"/>
    </location>
</feature>
<dbReference type="OrthoDB" id="5289056at2"/>
<dbReference type="RefSeq" id="WP_132692152.1">
    <property type="nucleotide sequence ID" value="NZ_SKBU01000020.1"/>
</dbReference>
<dbReference type="InterPro" id="IPR052165">
    <property type="entry name" value="Membrane_assoc_protease"/>
</dbReference>
<dbReference type="Pfam" id="PF25145">
    <property type="entry name" value="NfeD1b_N"/>
    <property type="match status" value="1"/>
</dbReference>
<evidence type="ECO:0000313" key="8">
    <source>
        <dbReference type="EMBL" id="TCJ15926.1"/>
    </source>
</evidence>
<feature type="domain" description="NfeD1b N-terminal" evidence="7">
    <location>
        <begin position="45"/>
        <end position="189"/>
    </location>
</feature>
<keyword evidence="4 5" id="KW-0472">Membrane</keyword>
<evidence type="ECO:0000256" key="3">
    <source>
        <dbReference type="ARBA" id="ARBA00022989"/>
    </source>
</evidence>
<accession>A0A4R1BFF9</accession>
<dbReference type="InterPro" id="IPR056738">
    <property type="entry name" value="NfeD1b_N"/>
</dbReference>
<dbReference type="PANTHER" id="PTHR33507:SF4">
    <property type="entry name" value="NODULATION COMPETITIVENESS PROTEIN NFED"/>
    <property type="match status" value="1"/>
</dbReference>
<sequence>MRSFGSLKKLSGRSLLAAGLALAGVVLLAALAAALLLRGGGEDEVYVARIDGAINNRTAAYVERVISEGEEAGARAVVFEIDTPGGRLDSTQRIVQTITNAGEVPVVTYVAPQGAQAASAGTFIVMASDVAAMAPQTRIGAAQPVTFFGGDIPGDLGEKVTNDAVALITGLAEAHGRNEEWAERAVRESAAEDAAEALELNVVDYVEPDLESLLEAADGTTVEPKGLTLRTAGAVQVERPMSFAERWGVSPYLLAIIAGAGALLLAVIAVGAYRSFKWRVSTGTEAMIGEIGVVRSPVGSGLGGQVFVHGERWRAVPEDPASGPLEVDSEVEVVGFRHGSVVVRPRKDS</sequence>
<organism evidence="8 9">
    <name type="scientific">Rubrobacter taiwanensis</name>
    <dbReference type="NCBI Taxonomy" id="185139"/>
    <lineage>
        <taxon>Bacteria</taxon>
        <taxon>Bacillati</taxon>
        <taxon>Actinomycetota</taxon>
        <taxon>Rubrobacteria</taxon>
        <taxon>Rubrobacterales</taxon>
        <taxon>Rubrobacteraceae</taxon>
        <taxon>Rubrobacter</taxon>
    </lineage>
</organism>